<evidence type="ECO:0008006" key="3">
    <source>
        <dbReference type="Google" id="ProtNLM"/>
    </source>
</evidence>
<keyword evidence="2" id="KW-1185">Reference proteome</keyword>
<sequence length="79" mass="9589">MKIRKTEINGNETNIFIYENKKEDYFVVSIPEIEWSIFFTYEEEKEPLLRKMSDSLSKALSKNESDEVAKRIYQWTREM</sequence>
<protein>
    <recommendedName>
        <fullName evidence="3">YueH-like protein</fullName>
    </recommendedName>
</protein>
<dbReference type="EMBL" id="ACWF01000143">
    <property type="protein sequence ID" value="EHL74910.1"/>
    <property type="molecule type" value="Genomic_DNA"/>
</dbReference>
<dbReference type="RefSeq" id="WP_003355000.1">
    <property type="nucleotide sequence ID" value="NZ_JH414762.1"/>
</dbReference>
<dbReference type="Proteomes" id="UP000011747">
    <property type="component" value="Unassembled WGS sequence"/>
</dbReference>
<dbReference type="AlphaFoldDB" id="G9QNT8"/>
<evidence type="ECO:0000313" key="1">
    <source>
        <dbReference type="EMBL" id="EHL74910.1"/>
    </source>
</evidence>
<dbReference type="Pfam" id="PF14166">
    <property type="entry name" value="YueH"/>
    <property type="match status" value="1"/>
</dbReference>
<accession>G9QNT8</accession>
<evidence type="ECO:0000313" key="2">
    <source>
        <dbReference type="Proteomes" id="UP000011747"/>
    </source>
</evidence>
<reference evidence="1 2" key="1">
    <citation type="submission" date="2011-09" db="EMBL/GenBank/DDBJ databases">
        <title>The Genome Sequence of Bacillus smithii 7_3_47FAA.</title>
        <authorList>
            <consortium name="The Broad Institute Genome Sequencing Platform"/>
            <person name="Earl A."/>
            <person name="Ward D."/>
            <person name="Feldgarden M."/>
            <person name="Gevers D."/>
            <person name="Daigneault M."/>
            <person name="Strauss J."/>
            <person name="Allen-Vercoe E."/>
            <person name="Young S.K."/>
            <person name="Zeng Q."/>
            <person name="Gargeya S."/>
            <person name="Fitzgerald M."/>
            <person name="Haas B."/>
            <person name="Abouelleil A."/>
            <person name="Alvarado L."/>
            <person name="Arachchi H.M."/>
            <person name="Berlin A."/>
            <person name="Brown A."/>
            <person name="Chapman S.B."/>
            <person name="Chen Z."/>
            <person name="Dunbar C."/>
            <person name="Freedman E."/>
            <person name="Gearin G."/>
            <person name="Goldberg J."/>
            <person name="Griggs A."/>
            <person name="Gujja S."/>
            <person name="Heiman D."/>
            <person name="Howarth C."/>
            <person name="Larson L."/>
            <person name="Lui A."/>
            <person name="MacDonald P.J.P."/>
            <person name="Montmayeur A."/>
            <person name="Murphy C."/>
            <person name="Neiman D."/>
            <person name="Pearson M."/>
            <person name="Priest M."/>
            <person name="Roberts A."/>
            <person name="Saif S."/>
            <person name="Shea T."/>
            <person name="Shenoy N."/>
            <person name="Sisk P."/>
            <person name="Stolte C."/>
            <person name="Sykes S."/>
            <person name="Wortman J."/>
            <person name="Nusbaum C."/>
            <person name="Birren B."/>
        </authorList>
    </citation>
    <scope>NUCLEOTIDE SEQUENCE [LARGE SCALE GENOMIC DNA]</scope>
    <source>
        <strain evidence="1 2">7_3_47FAA</strain>
    </source>
</reference>
<dbReference type="PATRIC" id="fig|665952.3.peg.2807"/>
<dbReference type="InterPro" id="IPR020260">
    <property type="entry name" value="Uncharacterised_YueH"/>
</dbReference>
<name>G9QNT8_9BACI</name>
<organism evidence="1 2">
    <name type="scientific">Bacillus smithii 7_3_47FAA</name>
    <dbReference type="NCBI Taxonomy" id="665952"/>
    <lineage>
        <taxon>Bacteria</taxon>
        <taxon>Bacillati</taxon>
        <taxon>Bacillota</taxon>
        <taxon>Bacilli</taxon>
        <taxon>Bacillales</taxon>
        <taxon>Bacillaceae</taxon>
        <taxon>Bacillus</taxon>
    </lineage>
</organism>
<gene>
    <name evidence="1" type="ORF">HMPREF1015_03173</name>
</gene>
<comment type="caution">
    <text evidence="1">The sequence shown here is derived from an EMBL/GenBank/DDBJ whole genome shotgun (WGS) entry which is preliminary data.</text>
</comment>
<proteinExistence type="predicted"/>
<dbReference type="HOGENOM" id="CLU_169436_0_0_9"/>